<gene>
    <name evidence="2" type="ORF">BYL167_LOCUS32404</name>
    <name evidence="3" type="ORF">GIL414_LOCUS37522</name>
    <name evidence="4" type="ORF">SMN809_LOCUS50531</name>
</gene>
<evidence type="ECO:0000313" key="5">
    <source>
        <dbReference type="Proteomes" id="UP000681967"/>
    </source>
</evidence>
<dbReference type="InterPro" id="IPR000403">
    <property type="entry name" value="PI3/4_kinase_cat_dom"/>
</dbReference>
<accession>A0A8S2W1M0</accession>
<dbReference type="InterPro" id="IPR036940">
    <property type="entry name" value="PI3/4_kinase_cat_sf"/>
</dbReference>
<dbReference type="Proteomes" id="UP000681720">
    <property type="component" value="Unassembled WGS sequence"/>
</dbReference>
<evidence type="ECO:0000313" key="3">
    <source>
        <dbReference type="EMBL" id="CAF4567593.1"/>
    </source>
</evidence>
<dbReference type="Proteomes" id="UP000681967">
    <property type="component" value="Unassembled WGS sequence"/>
</dbReference>
<dbReference type="PANTHER" id="PTHR37079:SF4">
    <property type="entry name" value="SERINE_THREONINE-PROTEIN KINASE ATM"/>
    <property type="match status" value="1"/>
</dbReference>
<dbReference type="Proteomes" id="UP000676336">
    <property type="component" value="Unassembled WGS sequence"/>
</dbReference>
<dbReference type="Gene3D" id="1.10.1070.11">
    <property type="entry name" value="Phosphatidylinositol 3-/4-kinase, catalytic domain"/>
    <property type="match status" value="1"/>
</dbReference>
<comment type="caution">
    <text evidence="2">The sequence shown here is derived from an EMBL/GenBank/DDBJ whole genome shotgun (WGS) entry which is preliminary data.</text>
</comment>
<evidence type="ECO:0000259" key="1">
    <source>
        <dbReference type="PROSITE" id="PS50290"/>
    </source>
</evidence>
<dbReference type="AlphaFoldDB" id="A0A8S2W1M0"/>
<dbReference type="EMBL" id="CAJOBI010167271">
    <property type="protein sequence ID" value="CAF4874885.1"/>
    <property type="molecule type" value="Genomic_DNA"/>
</dbReference>
<reference evidence="2" key="1">
    <citation type="submission" date="2021-02" db="EMBL/GenBank/DDBJ databases">
        <authorList>
            <person name="Nowell W R."/>
        </authorList>
    </citation>
    <scope>NUCLEOTIDE SEQUENCE</scope>
</reference>
<sequence length="45" mass="4972">FIHIDLGVAFDQGKMLPIPETIPFRLTRDVIDGLGICGTQGLFKK</sequence>
<name>A0A8S2W1M0_9BILA</name>
<dbReference type="GO" id="GO:0006974">
    <property type="term" value="P:DNA damage response"/>
    <property type="evidence" value="ECO:0007669"/>
    <property type="project" value="InterPro"/>
</dbReference>
<dbReference type="EMBL" id="CAJOBH010059934">
    <property type="protein sequence ID" value="CAF4419755.1"/>
    <property type="molecule type" value="Genomic_DNA"/>
</dbReference>
<proteinExistence type="predicted"/>
<dbReference type="PROSITE" id="PS50290">
    <property type="entry name" value="PI3_4_KINASE_3"/>
    <property type="match status" value="1"/>
</dbReference>
<evidence type="ECO:0000313" key="4">
    <source>
        <dbReference type="EMBL" id="CAF4874885.1"/>
    </source>
</evidence>
<feature type="domain" description="PI3K/PI4K catalytic" evidence="1">
    <location>
        <begin position="1"/>
        <end position="45"/>
    </location>
</feature>
<dbReference type="PANTHER" id="PTHR37079">
    <property type="entry name" value="SERINE/THREONINE-PROTEIN KINASE ATM"/>
    <property type="match status" value="1"/>
</dbReference>
<dbReference type="Pfam" id="PF00454">
    <property type="entry name" value="PI3_PI4_kinase"/>
    <property type="match status" value="1"/>
</dbReference>
<dbReference type="InterPro" id="IPR038980">
    <property type="entry name" value="ATM_plant"/>
</dbReference>
<organism evidence="2 5">
    <name type="scientific">Rotaria magnacalcarata</name>
    <dbReference type="NCBI Taxonomy" id="392030"/>
    <lineage>
        <taxon>Eukaryota</taxon>
        <taxon>Metazoa</taxon>
        <taxon>Spiralia</taxon>
        <taxon>Gnathifera</taxon>
        <taxon>Rotifera</taxon>
        <taxon>Eurotatoria</taxon>
        <taxon>Bdelloidea</taxon>
        <taxon>Philodinida</taxon>
        <taxon>Philodinidae</taxon>
        <taxon>Rotaria</taxon>
    </lineage>
</organism>
<dbReference type="InterPro" id="IPR011009">
    <property type="entry name" value="Kinase-like_dom_sf"/>
</dbReference>
<feature type="non-terminal residue" evidence="2">
    <location>
        <position position="1"/>
    </location>
</feature>
<protein>
    <recommendedName>
        <fullName evidence="1">PI3K/PI4K catalytic domain-containing protein</fullName>
    </recommendedName>
</protein>
<evidence type="ECO:0000313" key="2">
    <source>
        <dbReference type="EMBL" id="CAF4419755.1"/>
    </source>
</evidence>
<dbReference type="GO" id="GO:0004674">
    <property type="term" value="F:protein serine/threonine kinase activity"/>
    <property type="evidence" value="ECO:0007669"/>
    <property type="project" value="InterPro"/>
</dbReference>
<dbReference type="SUPFAM" id="SSF56112">
    <property type="entry name" value="Protein kinase-like (PK-like)"/>
    <property type="match status" value="1"/>
</dbReference>
<dbReference type="EMBL" id="CAJOBJ010096598">
    <property type="protein sequence ID" value="CAF4567593.1"/>
    <property type="molecule type" value="Genomic_DNA"/>
</dbReference>